<sequence>MNSIGLTNQKANPNGLYADRRVSYVGHGQLESAPETFSALHVISHELGHAQEFRNQAFRDGSEVRSLDVKINYELRDGRLVAVSGETSAITQKRKESSPGDFSLQPYSDGKSFQDIFSAKSKEEDEKKAEKKDNELVGRVEHEKKEELETRIKELEVRLDSEKQKEISENKGNLPIEQDSKSKEIAQEKRRLEEEVRFLKMKEEIKETFSMLTDIRKMMVSNVFGMMQVANDSKPGQFFEAFI</sequence>
<protein>
    <submittedName>
        <fullName evidence="2">Uncharacterized protein</fullName>
    </submittedName>
</protein>
<dbReference type="Proteomes" id="UP000298264">
    <property type="component" value="Unassembled WGS sequence"/>
</dbReference>
<dbReference type="AlphaFoldDB" id="A0A4R9LLK7"/>
<dbReference type="OrthoDB" id="345500at2"/>
<reference evidence="2" key="1">
    <citation type="journal article" date="2019" name="PLoS Negl. Trop. Dis.">
        <title>Revisiting the worldwide diversity of Leptospira species in the environment.</title>
        <authorList>
            <person name="Vincent A.T."/>
            <person name="Schiettekatte O."/>
            <person name="Bourhy P."/>
            <person name="Veyrier F.J."/>
            <person name="Picardeau M."/>
        </authorList>
    </citation>
    <scope>NUCLEOTIDE SEQUENCE [LARGE SCALE GENOMIC DNA]</scope>
    <source>
        <strain evidence="2">201400974</strain>
    </source>
</reference>
<evidence type="ECO:0000256" key="1">
    <source>
        <dbReference type="SAM" id="MobiDB-lite"/>
    </source>
</evidence>
<gene>
    <name evidence="2" type="ORF">EHS11_17145</name>
</gene>
<dbReference type="RefSeq" id="WP_135765596.1">
    <property type="nucleotide sequence ID" value="NZ_RQHV01000062.1"/>
</dbReference>
<proteinExistence type="predicted"/>
<accession>A0A4R9LLK7</accession>
<evidence type="ECO:0000313" key="3">
    <source>
        <dbReference type="Proteomes" id="UP000298264"/>
    </source>
</evidence>
<comment type="caution">
    <text evidence="2">The sequence shown here is derived from an EMBL/GenBank/DDBJ whole genome shotgun (WGS) entry which is preliminary data.</text>
</comment>
<evidence type="ECO:0000313" key="2">
    <source>
        <dbReference type="EMBL" id="TGN06870.1"/>
    </source>
</evidence>
<dbReference type="EMBL" id="RQHV01000062">
    <property type="protein sequence ID" value="TGN06870.1"/>
    <property type="molecule type" value="Genomic_DNA"/>
</dbReference>
<feature type="region of interest" description="Disordered" evidence="1">
    <location>
        <begin position="162"/>
        <end position="185"/>
    </location>
</feature>
<organism evidence="2 3">
    <name type="scientific">Leptospira ilyithenensis</name>
    <dbReference type="NCBI Taxonomy" id="2484901"/>
    <lineage>
        <taxon>Bacteria</taxon>
        <taxon>Pseudomonadati</taxon>
        <taxon>Spirochaetota</taxon>
        <taxon>Spirochaetia</taxon>
        <taxon>Leptospirales</taxon>
        <taxon>Leptospiraceae</taxon>
        <taxon>Leptospira</taxon>
    </lineage>
</organism>
<name>A0A4R9LLK7_9LEPT</name>
<keyword evidence="3" id="KW-1185">Reference proteome</keyword>